<dbReference type="Gene3D" id="1.10.10.60">
    <property type="entry name" value="Homeodomain-like"/>
    <property type="match status" value="1"/>
</dbReference>
<keyword evidence="13" id="KW-1185">Reference proteome</keyword>
<dbReference type="GO" id="GO:0043565">
    <property type="term" value="F:sequence-specific DNA binding"/>
    <property type="evidence" value="ECO:0007669"/>
    <property type="project" value="InterPro"/>
</dbReference>
<dbReference type="PRINTS" id="PR00031">
    <property type="entry name" value="HTHREPRESSR"/>
</dbReference>
<feature type="DNA-binding region" description="Homeobox" evidence="8">
    <location>
        <begin position="124"/>
        <end position="183"/>
    </location>
</feature>
<dbReference type="EMBL" id="KZ502810">
    <property type="protein sequence ID" value="PKU72719.1"/>
    <property type="molecule type" value="Genomic_DNA"/>
</dbReference>
<keyword evidence="5 10" id="KW-0804">Transcription</keyword>
<comment type="similarity">
    <text evidence="7 10">Belongs to the HD-ZIP homeobox family. Class I subfamily.</text>
</comment>
<dbReference type="SMART" id="SM00389">
    <property type="entry name" value="HOX"/>
    <property type="match status" value="1"/>
</dbReference>
<dbReference type="GO" id="GO:0005634">
    <property type="term" value="C:nucleus"/>
    <property type="evidence" value="ECO:0007669"/>
    <property type="project" value="UniProtKB-SubCell"/>
</dbReference>
<gene>
    <name evidence="12" type="primary">HOX6</name>
    <name evidence="12" type="ORF">MA16_Dca007439</name>
</gene>
<proteinExistence type="inferred from homology"/>
<keyword evidence="3 8" id="KW-0238">DNA-binding</keyword>
<dbReference type="Pfam" id="PF00046">
    <property type="entry name" value="Homeodomain"/>
    <property type="match status" value="1"/>
</dbReference>
<dbReference type="GO" id="GO:0045893">
    <property type="term" value="P:positive regulation of DNA-templated transcription"/>
    <property type="evidence" value="ECO:0007669"/>
    <property type="project" value="TreeGrafter"/>
</dbReference>
<organism evidence="12 13">
    <name type="scientific">Dendrobium catenatum</name>
    <dbReference type="NCBI Taxonomy" id="906689"/>
    <lineage>
        <taxon>Eukaryota</taxon>
        <taxon>Viridiplantae</taxon>
        <taxon>Streptophyta</taxon>
        <taxon>Embryophyta</taxon>
        <taxon>Tracheophyta</taxon>
        <taxon>Spermatophyta</taxon>
        <taxon>Magnoliopsida</taxon>
        <taxon>Liliopsida</taxon>
        <taxon>Asparagales</taxon>
        <taxon>Orchidaceae</taxon>
        <taxon>Epidendroideae</taxon>
        <taxon>Malaxideae</taxon>
        <taxon>Dendrobiinae</taxon>
        <taxon>Dendrobium</taxon>
    </lineage>
</organism>
<dbReference type="Proteomes" id="UP000233837">
    <property type="component" value="Unassembled WGS sequence"/>
</dbReference>
<dbReference type="InterPro" id="IPR045224">
    <property type="entry name" value="HDZip_class_I_plant"/>
</dbReference>
<dbReference type="SUPFAM" id="SSF46689">
    <property type="entry name" value="Homeodomain-like"/>
    <property type="match status" value="1"/>
</dbReference>
<dbReference type="PROSITE" id="PS00027">
    <property type="entry name" value="HOMEOBOX_1"/>
    <property type="match status" value="1"/>
</dbReference>
<evidence type="ECO:0000313" key="12">
    <source>
        <dbReference type="EMBL" id="PKU72719.1"/>
    </source>
</evidence>
<dbReference type="InterPro" id="IPR000047">
    <property type="entry name" value="HTH_motif"/>
</dbReference>
<evidence type="ECO:0000313" key="13">
    <source>
        <dbReference type="Proteomes" id="UP000233837"/>
    </source>
</evidence>
<evidence type="ECO:0000256" key="10">
    <source>
        <dbReference type="RuleBase" id="RU369038"/>
    </source>
</evidence>
<reference evidence="12 13" key="1">
    <citation type="journal article" date="2016" name="Sci. Rep.">
        <title>The Dendrobium catenatum Lindl. genome sequence provides insights into polysaccharide synthase, floral development and adaptive evolution.</title>
        <authorList>
            <person name="Zhang G.Q."/>
            <person name="Xu Q."/>
            <person name="Bian C."/>
            <person name="Tsai W.C."/>
            <person name="Yeh C.M."/>
            <person name="Liu K.W."/>
            <person name="Yoshida K."/>
            <person name="Zhang L.S."/>
            <person name="Chang S.B."/>
            <person name="Chen F."/>
            <person name="Shi Y."/>
            <person name="Su Y.Y."/>
            <person name="Zhang Y.Q."/>
            <person name="Chen L.J."/>
            <person name="Yin Y."/>
            <person name="Lin M."/>
            <person name="Huang H."/>
            <person name="Deng H."/>
            <person name="Wang Z.W."/>
            <person name="Zhu S.L."/>
            <person name="Zhao X."/>
            <person name="Deng C."/>
            <person name="Niu S.C."/>
            <person name="Huang J."/>
            <person name="Wang M."/>
            <person name="Liu G.H."/>
            <person name="Yang H.J."/>
            <person name="Xiao X.J."/>
            <person name="Hsiao Y.Y."/>
            <person name="Wu W.L."/>
            <person name="Chen Y.Y."/>
            <person name="Mitsuda N."/>
            <person name="Ohme-Takagi M."/>
            <person name="Luo Y.B."/>
            <person name="Van de Peer Y."/>
            <person name="Liu Z.J."/>
        </authorList>
    </citation>
    <scope>NUCLEOTIDE SEQUENCE [LARGE SCALE GENOMIC DNA]</scope>
    <source>
        <tissue evidence="12">The whole plant</tissue>
    </source>
</reference>
<name>A0A2I0WAN0_9ASPA</name>
<comment type="subcellular location">
    <subcellularLocation>
        <location evidence="1 8 9">Nucleus</location>
    </subcellularLocation>
</comment>
<comment type="function">
    <text evidence="10">Transcription factor.</text>
</comment>
<keyword evidence="6 8" id="KW-0539">Nucleus</keyword>
<evidence type="ECO:0000256" key="1">
    <source>
        <dbReference type="ARBA" id="ARBA00004123"/>
    </source>
</evidence>
<feature type="domain" description="Homeobox" evidence="11">
    <location>
        <begin position="122"/>
        <end position="182"/>
    </location>
</feature>
<dbReference type="InterPro" id="IPR003106">
    <property type="entry name" value="Leu_zip_homeo"/>
</dbReference>
<dbReference type="PANTHER" id="PTHR24326:SF122">
    <property type="entry name" value="HOMEOBOX-LEUCINE ZIPPER PROTEIN HOX6"/>
    <property type="match status" value="1"/>
</dbReference>
<reference evidence="12 13" key="2">
    <citation type="journal article" date="2017" name="Nature">
        <title>The Apostasia genome and the evolution of orchids.</title>
        <authorList>
            <person name="Zhang G.Q."/>
            <person name="Liu K.W."/>
            <person name="Li Z."/>
            <person name="Lohaus R."/>
            <person name="Hsiao Y.Y."/>
            <person name="Niu S.C."/>
            <person name="Wang J.Y."/>
            <person name="Lin Y.C."/>
            <person name="Xu Q."/>
            <person name="Chen L.J."/>
            <person name="Yoshida K."/>
            <person name="Fujiwara S."/>
            <person name="Wang Z.W."/>
            <person name="Zhang Y.Q."/>
            <person name="Mitsuda N."/>
            <person name="Wang M."/>
            <person name="Liu G.H."/>
            <person name="Pecoraro L."/>
            <person name="Huang H.X."/>
            <person name="Xiao X.J."/>
            <person name="Lin M."/>
            <person name="Wu X.Y."/>
            <person name="Wu W.L."/>
            <person name="Chen Y.Y."/>
            <person name="Chang S.B."/>
            <person name="Sakamoto S."/>
            <person name="Ohme-Takagi M."/>
            <person name="Yagi M."/>
            <person name="Zeng S.J."/>
            <person name="Shen C.Y."/>
            <person name="Yeh C.M."/>
            <person name="Luo Y.B."/>
            <person name="Tsai W.C."/>
            <person name="Van de Peer Y."/>
            <person name="Liu Z.J."/>
        </authorList>
    </citation>
    <scope>NUCLEOTIDE SEQUENCE [LARGE SCALE GENOMIC DNA]</scope>
    <source>
        <tissue evidence="12">The whole plant</tissue>
    </source>
</reference>
<keyword evidence="4 8" id="KW-0371">Homeobox</keyword>
<evidence type="ECO:0000256" key="6">
    <source>
        <dbReference type="ARBA" id="ARBA00023242"/>
    </source>
</evidence>
<dbReference type="InterPro" id="IPR009057">
    <property type="entry name" value="Homeodomain-like_sf"/>
</dbReference>
<dbReference type="PANTHER" id="PTHR24326">
    <property type="entry name" value="HOMEOBOX-LEUCINE ZIPPER PROTEIN"/>
    <property type="match status" value="1"/>
</dbReference>
<dbReference type="GO" id="GO:0000981">
    <property type="term" value="F:DNA-binding transcription factor activity, RNA polymerase II-specific"/>
    <property type="evidence" value="ECO:0007669"/>
    <property type="project" value="UniProtKB-UniRule"/>
</dbReference>
<accession>A0A2I0WAN0</accession>
<dbReference type="CDD" id="cd00086">
    <property type="entry name" value="homeodomain"/>
    <property type="match status" value="1"/>
</dbReference>
<evidence type="ECO:0000256" key="9">
    <source>
        <dbReference type="RuleBase" id="RU000682"/>
    </source>
</evidence>
<sequence length="333" mass="37889">MRNKMLSNSYVESIERQLAKPRRASPSRQLPRPPFLHWLSTLLPPFRQLIYISRQTTPAKAFLNLPTLSLPVFHECWLQMMMDSNAVGNLIDIMMLSSSNSSSSGCENDAAASAAAAAAAAELAVEKKRRFTETQVKSLEVMFEEQAKLEPRKKQQLAKELGLQPRQVAIWFQNKRARWKSKQLERAYAALSADYDALRSSFESLLHQKNVLSVQVQRLAEMVESNNQREKKESSKQIDFTVTRSEAEKTPILSLSSNKNNYDVERKVNHLSVGKEVEHHLHKTKEQAGGGRILVSDDSTEQKQFCFHSTGWPSDQLMNGGGCSQWWEFLSYE</sequence>
<dbReference type="AlphaFoldDB" id="A0A2I0WAN0"/>
<evidence type="ECO:0000256" key="2">
    <source>
        <dbReference type="ARBA" id="ARBA00023015"/>
    </source>
</evidence>
<dbReference type="Pfam" id="PF02183">
    <property type="entry name" value="HALZ"/>
    <property type="match status" value="1"/>
</dbReference>
<evidence type="ECO:0000256" key="3">
    <source>
        <dbReference type="ARBA" id="ARBA00023125"/>
    </source>
</evidence>
<evidence type="ECO:0000256" key="4">
    <source>
        <dbReference type="ARBA" id="ARBA00023155"/>
    </source>
</evidence>
<keyword evidence="2 10" id="KW-0805">Transcription regulation</keyword>
<protein>
    <recommendedName>
        <fullName evidence="10">Homeobox-leucine zipper protein</fullName>
    </recommendedName>
    <alternativeName>
        <fullName evidence="10">HD-ZIP protein</fullName>
    </alternativeName>
    <alternativeName>
        <fullName evidence="10">Homeodomain transcription factor</fullName>
    </alternativeName>
</protein>
<dbReference type="PROSITE" id="PS50071">
    <property type="entry name" value="HOMEOBOX_2"/>
    <property type="match status" value="1"/>
</dbReference>
<evidence type="ECO:0000256" key="8">
    <source>
        <dbReference type="PROSITE-ProRule" id="PRU00108"/>
    </source>
</evidence>
<dbReference type="InterPro" id="IPR017970">
    <property type="entry name" value="Homeobox_CS"/>
</dbReference>
<evidence type="ECO:0000256" key="7">
    <source>
        <dbReference type="ARBA" id="ARBA00025748"/>
    </source>
</evidence>
<dbReference type="OrthoDB" id="759119at2759"/>
<evidence type="ECO:0000259" key="11">
    <source>
        <dbReference type="PROSITE" id="PS50071"/>
    </source>
</evidence>
<dbReference type="InterPro" id="IPR001356">
    <property type="entry name" value="HD"/>
</dbReference>
<evidence type="ECO:0000256" key="5">
    <source>
        <dbReference type="ARBA" id="ARBA00023163"/>
    </source>
</evidence>